<dbReference type="EMBL" id="JACYXT010000001">
    <property type="protein sequence ID" value="MBD9722020.1"/>
    <property type="molecule type" value="Genomic_DNA"/>
</dbReference>
<comment type="subunit">
    <text evidence="3">Homodimer. Interacts with LigD.</text>
</comment>
<gene>
    <name evidence="3" type="primary">ku</name>
    <name evidence="5" type="ORF">IHE70_01905</name>
</gene>
<evidence type="ECO:0000259" key="4">
    <source>
        <dbReference type="SMART" id="SM00559"/>
    </source>
</evidence>
<organism evidence="5 6">
    <name type="scientific">Streptomyces caniscabiei</name>
    <dbReference type="NCBI Taxonomy" id="2746961"/>
    <lineage>
        <taxon>Bacteria</taxon>
        <taxon>Bacillati</taxon>
        <taxon>Actinomycetota</taxon>
        <taxon>Actinomycetes</taxon>
        <taxon>Kitasatosporales</taxon>
        <taxon>Streptomycetaceae</taxon>
        <taxon>Streptomyces</taxon>
    </lineage>
</organism>
<evidence type="ECO:0000256" key="1">
    <source>
        <dbReference type="ARBA" id="ARBA00023125"/>
    </source>
</evidence>
<keyword evidence="3" id="KW-0234">DNA repair</keyword>
<evidence type="ECO:0000313" key="6">
    <source>
        <dbReference type="Proteomes" id="UP000661025"/>
    </source>
</evidence>
<evidence type="ECO:0000256" key="2">
    <source>
        <dbReference type="ARBA" id="ARBA00023172"/>
    </source>
</evidence>
<dbReference type="SMART" id="SM00559">
    <property type="entry name" value="Ku78"/>
    <property type="match status" value="1"/>
</dbReference>
<protein>
    <recommendedName>
        <fullName evidence="3">Non-homologous end joining protein Ku</fullName>
    </recommendedName>
</protein>
<dbReference type="FunFam" id="2.40.290.10:FF:000004">
    <property type="entry name" value="Non-homologous end joining protein Ku"/>
    <property type="match status" value="1"/>
</dbReference>
<keyword evidence="3" id="KW-0227">DNA damage</keyword>
<feature type="domain" description="Ku" evidence="4">
    <location>
        <begin position="52"/>
        <end position="180"/>
    </location>
</feature>
<dbReference type="InterPro" id="IPR016194">
    <property type="entry name" value="SPOC-like_C_dom_sf"/>
</dbReference>
<accession>A0A927KXR1</accession>
<dbReference type="RefSeq" id="WP_192359225.1">
    <property type="nucleotide sequence ID" value="NZ_CP119182.1"/>
</dbReference>
<dbReference type="InterPro" id="IPR009187">
    <property type="entry name" value="Prok_Ku"/>
</dbReference>
<keyword evidence="2 3" id="KW-0233">DNA recombination</keyword>
<dbReference type="PANTHER" id="PTHR41251">
    <property type="entry name" value="NON-HOMOLOGOUS END JOINING PROTEIN KU"/>
    <property type="match status" value="1"/>
</dbReference>
<dbReference type="Gene3D" id="2.40.290.10">
    <property type="match status" value="1"/>
</dbReference>
<proteinExistence type="inferred from homology"/>
<evidence type="ECO:0000313" key="5">
    <source>
        <dbReference type="EMBL" id="MBD9722020.1"/>
    </source>
</evidence>
<dbReference type="SUPFAM" id="SSF100939">
    <property type="entry name" value="SPOC domain-like"/>
    <property type="match status" value="1"/>
</dbReference>
<dbReference type="CDD" id="cd00789">
    <property type="entry name" value="KU_like"/>
    <property type="match status" value="1"/>
</dbReference>
<dbReference type="GeneID" id="79929166"/>
<dbReference type="PIRSF" id="PIRSF006493">
    <property type="entry name" value="Prok_Ku"/>
    <property type="match status" value="1"/>
</dbReference>
<name>A0A927KXR1_9ACTN</name>
<keyword evidence="1 3" id="KW-0238">DNA-binding</keyword>
<dbReference type="PANTHER" id="PTHR41251:SF1">
    <property type="entry name" value="NON-HOMOLOGOUS END JOINING PROTEIN KU"/>
    <property type="match status" value="1"/>
</dbReference>
<comment type="similarity">
    <text evidence="3">Belongs to the prokaryotic Ku family.</text>
</comment>
<dbReference type="AlphaFoldDB" id="A0A927KXR1"/>
<dbReference type="GO" id="GO:0006303">
    <property type="term" value="P:double-strand break repair via nonhomologous end joining"/>
    <property type="evidence" value="ECO:0007669"/>
    <property type="project" value="UniProtKB-UniRule"/>
</dbReference>
<dbReference type="NCBIfam" id="TIGR02772">
    <property type="entry name" value="Ku_bact"/>
    <property type="match status" value="1"/>
</dbReference>
<dbReference type="InterPro" id="IPR006164">
    <property type="entry name" value="DNA_bd_Ku70/Ku80"/>
</dbReference>
<comment type="function">
    <text evidence="3">With LigD forms a non-homologous end joining (NHEJ) DNA repair enzyme, which repairs dsDNA breaks with reduced fidelity. Binds linear dsDNA with 5'- and 3'- overhangs but not closed circular dsDNA nor ssDNA. Recruits and stimulates the ligase activity of LigD.</text>
</comment>
<dbReference type="GO" id="GO:0003690">
    <property type="term" value="F:double-stranded DNA binding"/>
    <property type="evidence" value="ECO:0007669"/>
    <property type="project" value="UniProtKB-UniRule"/>
</dbReference>
<dbReference type="Pfam" id="PF02735">
    <property type="entry name" value="Ku"/>
    <property type="match status" value="1"/>
</dbReference>
<reference evidence="5" key="1">
    <citation type="submission" date="2020-09" db="EMBL/GenBank/DDBJ databases">
        <title>Streptomyces canutascabiei sp. nov., which causes potato common scab and is distributed across the world.</title>
        <authorList>
            <person name="Nguyen H.P."/>
            <person name="Weisberg A.J."/>
            <person name="Chang J.H."/>
            <person name="Clarke C.R."/>
        </authorList>
    </citation>
    <scope>NUCLEOTIDE SEQUENCE</scope>
    <source>
        <strain evidence="5">ID-01-6.2a</strain>
    </source>
</reference>
<dbReference type="GO" id="GO:0006310">
    <property type="term" value="P:DNA recombination"/>
    <property type="evidence" value="ECO:0007669"/>
    <property type="project" value="UniProtKB-KW"/>
</dbReference>
<dbReference type="HAMAP" id="MF_01875">
    <property type="entry name" value="Prokaryotic_Ku"/>
    <property type="match status" value="1"/>
</dbReference>
<sequence>MPAIWSGAISFGLVTIPVRVVTATENHTVSFRQVHVEDGGRIRYRKVCELDGQTLTEGEIGKAYEWSDRLIPVTDEELADMPLPTAKAIEIVAFVPAESIDPIRIGAGYYLAADGPVAGKPYVLLRKALERSSKVAVAKFALRGRERLGLLRIRDDAIVLHAMHWDDEIRDPAALAPPPVEVEEEQIERALLLIDSTPIYALEGEEFADRYTEALEQVIEAKREGRDLPSVPEPAAAPGQVVDLMAALEESVAKARTARGGA</sequence>
<comment type="caution">
    <text evidence="5">The sequence shown here is derived from an EMBL/GenBank/DDBJ whole genome shotgun (WGS) entry which is preliminary data.</text>
</comment>
<evidence type="ECO:0000256" key="3">
    <source>
        <dbReference type="HAMAP-Rule" id="MF_01875"/>
    </source>
</evidence>
<dbReference type="Proteomes" id="UP000661025">
    <property type="component" value="Unassembled WGS sequence"/>
</dbReference>